<dbReference type="EMBL" id="QFCQ01000126">
    <property type="protein sequence ID" value="RDW12102.1"/>
    <property type="molecule type" value="Genomic_DNA"/>
</dbReference>
<dbReference type="Proteomes" id="UP000256679">
    <property type="component" value="Unassembled WGS sequence"/>
</dbReference>
<dbReference type="PROSITE" id="PS51257">
    <property type="entry name" value="PROKAR_LIPOPROTEIN"/>
    <property type="match status" value="1"/>
</dbReference>
<keyword evidence="3" id="KW-1185">Reference proteome</keyword>
<evidence type="ECO:0000313" key="2">
    <source>
        <dbReference type="EMBL" id="RDW12102.1"/>
    </source>
</evidence>
<gene>
    <name evidence="2" type="ORF">DIE28_15550</name>
</gene>
<feature type="transmembrane region" description="Helical" evidence="1">
    <location>
        <begin position="45"/>
        <end position="61"/>
    </location>
</feature>
<keyword evidence="1" id="KW-0472">Membrane</keyword>
<name>A0A3D8P8Y3_9RHOB</name>
<protein>
    <submittedName>
        <fullName evidence="2">Amino acid transporter protein</fullName>
    </submittedName>
</protein>
<evidence type="ECO:0000313" key="3">
    <source>
        <dbReference type="Proteomes" id="UP000256679"/>
    </source>
</evidence>
<accession>A0A3D8P8Y3</accession>
<comment type="caution">
    <text evidence="2">The sequence shown here is derived from an EMBL/GenBank/DDBJ whole genome shotgun (WGS) entry which is preliminary data.</text>
</comment>
<sequence length="71" mass="7729">MRHNEKVKLFATYMNGCAIAFFAVGCLGVAGSMLLRMEPMTCEKGLAYAVFFGGSVAWHLAGRRALNALEE</sequence>
<proteinExistence type="predicted"/>
<dbReference type="AlphaFoldDB" id="A0A3D8P8Y3"/>
<dbReference type="RefSeq" id="WP_115756913.1">
    <property type="nucleotide sequence ID" value="NZ_QFCQ01000126.1"/>
</dbReference>
<evidence type="ECO:0000256" key="1">
    <source>
        <dbReference type="SAM" id="Phobius"/>
    </source>
</evidence>
<reference evidence="2 3" key="1">
    <citation type="submission" date="2018-05" db="EMBL/GenBank/DDBJ databases">
        <title>Whole genome sequencing of Paracoccus thiocyanatus SST.</title>
        <authorList>
            <person name="Ghosh W."/>
            <person name="Rameez M.J."/>
            <person name="Roy C."/>
        </authorList>
    </citation>
    <scope>NUCLEOTIDE SEQUENCE [LARGE SCALE GENOMIC DNA]</scope>
    <source>
        <strain evidence="2 3">SST</strain>
    </source>
</reference>
<organism evidence="2 3">
    <name type="scientific">Paracoccus thiocyanatus</name>
    <dbReference type="NCBI Taxonomy" id="34006"/>
    <lineage>
        <taxon>Bacteria</taxon>
        <taxon>Pseudomonadati</taxon>
        <taxon>Pseudomonadota</taxon>
        <taxon>Alphaproteobacteria</taxon>
        <taxon>Rhodobacterales</taxon>
        <taxon>Paracoccaceae</taxon>
        <taxon>Paracoccus</taxon>
    </lineage>
</organism>
<feature type="transmembrane region" description="Helical" evidence="1">
    <location>
        <begin position="12"/>
        <end position="33"/>
    </location>
</feature>
<keyword evidence="1" id="KW-1133">Transmembrane helix</keyword>
<keyword evidence="1" id="KW-0812">Transmembrane</keyword>